<dbReference type="PANTHER" id="PTHR35372:SF2">
    <property type="entry name" value="SF3 HELICASE DOMAIN-CONTAINING PROTEIN"/>
    <property type="match status" value="1"/>
</dbReference>
<sequence length="561" mass="63946">MSMQSKQQTLDPYLNLEKAISFQSINDDFIVLTSFVNWLKGDELATTELLAHPNTVKLALACHQLTNLMTSEKELIFSKILSLHTQIDYQDAQSGYQMLVTKAADKVGNQLLNELRIYYKSQISRLCGGYRSRSGKVKIDEEILGDFIRSITTLLVMKLENGDESLYVYNKKTGSYIHDNYVIGRIIRWASKMISDFKWTTTFEKEMIALLMRDSVVIHASDFNKTHINLMNGSLNLETLEVEKFSSNHLCTQSLGISYDPQALCPKFDKFLSETLQDDSELIHLIQEIAGYVISNETKANKAFFLYGPGGTGKSVMADVFQALVSKSLVSNVSLKNLETRFGMEPLLDKKLNIASENEADFILSNENFKAITSGDAVNIDLKGRTAINRRLNTKLIFVTNNLPTFSDSSYALIRRLVIVPFNRQFSIQEQNKHLTEELLVELPGIFNWALEGLKRLIANGYVFTESKNSEKLLQTYQDNINPVEKFCKECIIQSEDSRIMRKDLIEAYGKWLDDNAIADHGTKSPQKFWKIFYATIKKFQWSISETSVRGMKRIYGIKVQ</sequence>
<dbReference type="NCBIfam" id="TIGR01613">
    <property type="entry name" value="primase_Cterm"/>
    <property type="match status" value="1"/>
</dbReference>
<dbReference type="Gene3D" id="3.40.50.300">
    <property type="entry name" value="P-loop containing nucleotide triphosphate hydrolases"/>
    <property type="match status" value="1"/>
</dbReference>
<keyword evidence="6" id="KW-1185">Reference proteome</keyword>
<keyword evidence="2" id="KW-0378">Hydrolase</keyword>
<dbReference type="InterPro" id="IPR014818">
    <property type="entry name" value="Phage/plasmid_primase_P4_C"/>
</dbReference>
<name>A0ABY5JG70_9FIRM</name>
<keyword evidence="3" id="KW-0067">ATP-binding</keyword>
<dbReference type="InterPro" id="IPR045455">
    <property type="entry name" value="NrS-1_pol-like_helicase"/>
</dbReference>
<dbReference type="Pfam" id="PF08706">
    <property type="entry name" value="D5_N"/>
    <property type="match status" value="1"/>
</dbReference>
<keyword evidence="1" id="KW-0547">Nucleotide-binding</keyword>
<evidence type="ECO:0000256" key="2">
    <source>
        <dbReference type="ARBA" id="ARBA00022801"/>
    </source>
</evidence>
<evidence type="ECO:0000313" key="6">
    <source>
        <dbReference type="Proteomes" id="UP001058016"/>
    </source>
</evidence>
<dbReference type="InterPro" id="IPR014015">
    <property type="entry name" value="Helicase_SF3_DNA-vir"/>
</dbReference>
<dbReference type="Proteomes" id="UP001058016">
    <property type="component" value="Chromosome"/>
</dbReference>
<proteinExistence type="predicted"/>
<dbReference type="EMBL" id="CP071249">
    <property type="protein sequence ID" value="UUF05687.1"/>
    <property type="molecule type" value="Genomic_DNA"/>
</dbReference>
<dbReference type="PROSITE" id="PS51206">
    <property type="entry name" value="SF3_HELICASE_1"/>
    <property type="match status" value="1"/>
</dbReference>
<accession>A0ABY5JG70</accession>
<evidence type="ECO:0000256" key="3">
    <source>
        <dbReference type="ARBA" id="ARBA00022840"/>
    </source>
</evidence>
<evidence type="ECO:0000256" key="1">
    <source>
        <dbReference type="ARBA" id="ARBA00022741"/>
    </source>
</evidence>
<dbReference type="Pfam" id="PF19263">
    <property type="entry name" value="DUF5906"/>
    <property type="match status" value="1"/>
</dbReference>
<organism evidence="5 6">
    <name type="scientific">Turicibacter bilis</name>
    <dbReference type="NCBI Taxonomy" id="2735723"/>
    <lineage>
        <taxon>Bacteria</taxon>
        <taxon>Bacillati</taxon>
        <taxon>Bacillota</taxon>
        <taxon>Erysipelotrichia</taxon>
        <taxon>Erysipelotrichales</taxon>
        <taxon>Turicibacteraceae</taxon>
        <taxon>Turicibacter</taxon>
    </lineage>
</organism>
<gene>
    <name evidence="5" type="ORF">J0J69_11605</name>
</gene>
<evidence type="ECO:0000259" key="4">
    <source>
        <dbReference type="PROSITE" id="PS51206"/>
    </source>
</evidence>
<reference evidence="5 6" key="1">
    <citation type="submission" date="2021-03" db="EMBL/GenBank/DDBJ databases">
        <title>Comparative Genomics and Metabolomics in the genus Turicibacter.</title>
        <authorList>
            <person name="Maki J."/>
            <person name="Looft T."/>
        </authorList>
    </citation>
    <scope>NUCLEOTIDE SEQUENCE [LARGE SCALE GENOMIC DNA]</scope>
    <source>
        <strain evidence="5 6">MMM721</strain>
    </source>
</reference>
<feature type="domain" description="SF3 helicase" evidence="4">
    <location>
        <begin position="281"/>
        <end position="435"/>
    </location>
</feature>
<dbReference type="InterPro" id="IPR006500">
    <property type="entry name" value="Helicase_put_C_phage/plasmid"/>
</dbReference>
<dbReference type="RefSeq" id="WP_256637877.1">
    <property type="nucleotide sequence ID" value="NZ_CP071249.1"/>
</dbReference>
<evidence type="ECO:0000313" key="5">
    <source>
        <dbReference type="EMBL" id="UUF05687.1"/>
    </source>
</evidence>
<dbReference type="SUPFAM" id="SSF52540">
    <property type="entry name" value="P-loop containing nucleoside triphosphate hydrolases"/>
    <property type="match status" value="1"/>
</dbReference>
<dbReference type="InterPro" id="IPR027417">
    <property type="entry name" value="P-loop_NTPase"/>
</dbReference>
<protein>
    <recommendedName>
        <fullName evidence="4">SF3 helicase domain-containing protein</fullName>
    </recommendedName>
</protein>
<dbReference type="InterPro" id="IPR051620">
    <property type="entry name" value="ORF904-like_C"/>
</dbReference>
<dbReference type="PANTHER" id="PTHR35372">
    <property type="entry name" value="ATP BINDING PROTEIN-RELATED"/>
    <property type="match status" value="1"/>
</dbReference>